<dbReference type="OrthoDB" id="10415275at2759"/>
<keyword evidence="1" id="KW-0812">Transmembrane</keyword>
<feature type="transmembrane region" description="Helical" evidence="1">
    <location>
        <begin position="35"/>
        <end position="54"/>
    </location>
</feature>
<feature type="transmembrane region" description="Helical" evidence="1">
    <location>
        <begin position="104"/>
        <end position="124"/>
    </location>
</feature>
<feature type="transmembrane region" description="Helical" evidence="1">
    <location>
        <begin position="214"/>
        <end position="240"/>
    </location>
</feature>
<gene>
    <name evidence="2" type="ORF">cand_004580</name>
</gene>
<reference evidence="2 3" key="1">
    <citation type="submission" date="2016-10" db="EMBL/GenBank/DDBJ databases">
        <title>Reductive evolution of mitochondrial metabolism and differential evolution of invasion-related proteins in Cryptosporidium.</title>
        <authorList>
            <person name="Liu S."/>
            <person name="Roellig D.M."/>
            <person name="Guo Y."/>
            <person name="Li N."/>
            <person name="Frace M.A."/>
            <person name="Tang K."/>
            <person name="Zhang L."/>
            <person name="Feng Y."/>
            <person name="Xiao L."/>
        </authorList>
    </citation>
    <scope>NUCLEOTIDE SEQUENCE [LARGE SCALE GENOMIC DNA]</scope>
    <source>
        <strain evidence="2">30847</strain>
    </source>
</reference>
<evidence type="ECO:0000313" key="3">
    <source>
        <dbReference type="Proteomes" id="UP000186804"/>
    </source>
</evidence>
<dbReference type="GeneID" id="92364643"/>
<feature type="transmembrane region" description="Helical" evidence="1">
    <location>
        <begin position="136"/>
        <end position="160"/>
    </location>
</feature>
<evidence type="ECO:0008006" key="4">
    <source>
        <dbReference type="Google" id="ProtNLM"/>
    </source>
</evidence>
<name>A0A1J4MLH7_9CRYT</name>
<feature type="transmembrane region" description="Helical" evidence="1">
    <location>
        <begin position="180"/>
        <end position="202"/>
    </location>
</feature>
<comment type="caution">
    <text evidence="2">The sequence shown here is derived from an EMBL/GenBank/DDBJ whole genome shotgun (WGS) entry which is preliminary data.</text>
</comment>
<feature type="transmembrane region" description="Helical" evidence="1">
    <location>
        <begin position="61"/>
        <end position="84"/>
    </location>
</feature>
<dbReference type="EMBL" id="LRBS01000091">
    <property type="protein sequence ID" value="OII75097.1"/>
    <property type="molecule type" value="Genomic_DNA"/>
</dbReference>
<evidence type="ECO:0000256" key="1">
    <source>
        <dbReference type="SAM" id="Phobius"/>
    </source>
</evidence>
<dbReference type="AlphaFoldDB" id="A0A1J4MLH7"/>
<dbReference type="RefSeq" id="XP_067067367.1">
    <property type="nucleotide sequence ID" value="XM_067210701.1"/>
</dbReference>
<evidence type="ECO:0000313" key="2">
    <source>
        <dbReference type="EMBL" id="OII75097.1"/>
    </source>
</evidence>
<keyword evidence="1" id="KW-0472">Membrane</keyword>
<keyword evidence="3" id="KW-1185">Reference proteome</keyword>
<protein>
    <recommendedName>
        <fullName evidence="4">Transmembrane protein</fullName>
    </recommendedName>
</protein>
<dbReference type="Proteomes" id="UP000186804">
    <property type="component" value="Unassembled WGS sequence"/>
</dbReference>
<sequence length="269" mass="31225">MKVKWMNTFNLNEMKNSEIDHEHNNRYHFIEYNSILWHCITIIIISIILPLLTINSFINITVIAIIIGIIVNRIIGCLYLTQFLEYIGNLQETCDITSKWPINYIKYLIFDIFIFMISAIFSILHRVTPIPRSPISSIFVLCSIFNITLLIILAIRIIIIPHKYEQFNYFTDIDTLLFTIYGLNIIVDVLYITISSLMYIICHSGNQEFIHISLCVYSGTCISLVLFSSIILTYIIIFLYCYTIRSSDIECQNVPLQDIGIVEPPRSSI</sequence>
<organism evidence="2 3">
    <name type="scientific">Cryptosporidium andersoni</name>
    <dbReference type="NCBI Taxonomy" id="117008"/>
    <lineage>
        <taxon>Eukaryota</taxon>
        <taxon>Sar</taxon>
        <taxon>Alveolata</taxon>
        <taxon>Apicomplexa</taxon>
        <taxon>Conoidasida</taxon>
        <taxon>Coccidia</taxon>
        <taxon>Eucoccidiorida</taxon>
        <taxon>Eimeriorina</taxon>
        <taxon>Cryptosporidiidae</taxon>
        <taxon>Cryptosporidium</taxon>
    </lineage>
</organism>
<accession>A0A1J4MLH7</accession>
<proteinExistence type="predicted"/>
<keyword evidence="1" id="KW-1133">Transmembrane helix</keyword>
<dbReference type="VEuPathDB" id="CryptoDB:cand_004580"/>